<dbReference type="Pfam" id="PF10604">
    <property type="entry name" value="Polyketide_cyc2"/>
    <property type="match status" value="1"/>
</dbReference>
<reference evidence="1 2" key="1">
    <citation type="submission" date="2019-11" db="EMBL/GenBank/DDBJ databases">
        <authorList>
            <person name="Holert J."/>
        </authorList>
    </citation>
    <scope>NUCLEOTIDE SEQUENCE [LARGE SCALE GENOMIC DNA]</scope>
    <source>
        <strain evidence="1">BC5_2</strain>
    </source>
</reference>
<evidence type="ECO:0000313" key="2">
    <source>
        <dbReference type="Proteomes" id="UP000434580"/>
    </source>
</evidence>
<evidence type="ECO:0008006" key="3">
    <source>
        <dbReference type="Google" id="ProtNLM"/>
    </source>
</evidence>
<dbReference type="Gene3D" id="3.30.530.20">
    <property type="match status" value="1"/>
</dbReference>
<name>A0A5S9QG64_9GAMM</name>
<dbReference type="Proteomes" id="UP000434580">
    <property type="component" value="Unassembled WGS sequence"/>
</dbReference>
<protein>
    <recommendedName>
        <fullName evidence="3">SRPBCC family protein</fullName>
    </recommendedName>
</protein>
<dbReference type="OrthoDB" id="5735806at2"/>
<sequence length="165" mass="18802">MGREATYRVSINIPRQEAWEIMQDLTVPHKYVPGLLRTEMHTEQLQGVGTSRRVFKKMMALDETVTEWNEGEGFTLRLHDGQKDKPMPKSFFRYKIEDGPANTTIFTATMGYTFWLGPIGQLIDGPIVYPIVKGEIRDVALAVKHYYETGTTPTPADIKRLRAIA</sequence>
<dbReference type="EMBL" id="CACSII010000019">
    <property type="protein sequence ID" value="CAA0116924.1"/>
    <property type="molecule type" value="Genomic_DNA"/>
</dbReference>
<dbReference type="InterPro" id="IPR019587">
    <property type="entry name" value="Polyketide_cyclase/dehydratase"/>
</dbReference>
<dbReference type="SUPFAM" id="SSF55961">
    <property type="entry name" value="Bet v1-like"/>
    <property type="match status" value="1"/>
</dbReference>
<dbReference type="AlphaFoldDB" id="A0A5S9QG64"/>
<organism evidence="1 2">
    <name type="scientific">BD1-7 clade bacterium</name>
    <dbReference type="NCBI Taxonomy" id="2029982"/>
    <lineage>
        <taxon>Bacteria</taxon>
        <taxon>Pseudomonadati</taxon>
        <taxon>Pseudomonadota</taxon>
        <taxon>Gammaproteobacteria</taxon>
        <taxon>Cellvibrionales</taxon>
        <taxon>Spongiibacteraceae</taxon>
        <taxon>BD1-7 clade</taxon>
    </lineage>
</organism>
<evidence type="ECO:0000313" key="1">
    <source>
        <dbReference type="EMBL" id="CAA0116924.1"/>
    </source>
</evidence>
<gene>
    <name evidence="1" type="ORF">DPBNPPHM_02142</name>
</gene>
<proteinExistence type="predicted"/>
<accession>A0A5S9QG64</accession>
<dbReference type="InterPro" id="IPR023393">
    <property type="entry name" value="START-like_dom_sf"/>
</dbReference>